<organism evidence="2 3">
    <name type="scientific">Meridianimarinicoccus marinus</name>
    <dbReference type="NCBI Taxonomy" id="3231483"/>
    <lineage>
        <taxon>Bacteria</taxon>
        <taxon>Pseudomonadati</taxon>
        <taxon>Pseudomonadota</taxon>
        <taxon>Alphaproteobacteria</taxon>
        <taxon>Rhodobacterales</taxon>
        <taxon>Paracoccaceae</taxon>
        <taxon>Meridianimarinicoccus</taxon>
    </lineage>
</organism>
<name>A0ABV3L5J6_9RHOB</name>
<feature type="region of interest" description="Disordered" evidence="1">
    <location>
        <begin position="75"/>
        <end position="94"/>
    </location>
</feature>
<comment type="caution">
    <text evidence="2">The sequence shown here is derived from an EMBL/GenBank/DDBJ whole genome shotgun (WGS) entry which is preliminary data.</text>
</comment>
<dbReference type="EMBL" id="JBFBVU010000007">
    <property type="protein sequence ID" value="MEV8466748.1"/>
    <property type="molecule type" value="Genomic_DNA"/>
</dbReference>
<accession>A0ABV3L5J6</accession>
<proteinExistence type="predicted"/>
<sequence>MAPMTRDPRDPKNLIADSYQIDGITAADCRAIFFDWALSLPDGVEAASVAQQLLQIHATENPDHPMTGVLREAVAGTEQPRRRGGRAARVPGAS</sequence>
<evidence type="ECO:0000313" key="3">
    <source>
        <dbReference type="Proteomes" id="UP001553161"/>
    </source>
</evidence>
<gene>
    <name evidence="2" type="ORF">AB0T83_08155</name>
</gene>
<protein>
    <submittedName>
        <fullName evidence="2">Uncharacterized protein</fullName>
    </submittedName>
</protein>
<dbReference type="Proteomes" id="UP001553161">
    <property type="component" value="Unassembled WGS sequence"/>
</dbReference>
<keyword evidence="3" id="KW-1185">Reference proteome</keyword>
<reference evidence="2 3" key="1">
    <citation type="submission" date="2024-07" db="EMBL/GenBank/DDBJ databases">
        <authorList>
            <person name="Kang M."/>
        </authorList>
    </citation>
    <scope>NUCLEOTIDE SEQUENCE [LARGE SCALE GENOMIC DNA]</scope>
    <source>
        <strain evidence="2 3">DFM31</strain>
    </source>
</reference>
<evidence type="ECO:0000256" key="1">
    <source>
        <dbReference type="SAM" id="MobiDB-lite"/>
    </source>
</evidence>
<evidence type="ECO:0000313" key="2">
    <source>
        <dbReference type="EMBL" id="MEV8466748.1"/>
    </source>
</evidence>
<dbReference type="RefSeq" id="WP_366192536.1">
    <property type="nucleotide sequence ID" value="NZ_JBFBVU010000007.1"/>
</dbReference>